<dbReference type="PANTHER" id="PTHR33065:SF117">
    <property type="entry name" value="OS01G0590200 PROTEIN"/>
    <property type="match status" value="1"/>
</dbReference>
<dbReference type="OrthoDB" id="613498at2759"/>
<gene>
    <name evidence="3" type="ORF">EJB05_16072</name>
</gene>
<dbReference type="Pfam" id="PF20241">
    <property type="entry name" value="DUF6598"/>
    <property type="match status" value="1"/>
</dbReference>
<dbReference type="Gramene" id="TVU34241">
    <property type="protein sequence ID" value="TVU34241"/>
    <property type="gene ID" value="EJB05_16072"/>
</dbReference>
<dbReference type="InterPro" id="IPR046533">
    <property type="entry name" value="DUF6598"/>
</dbReference>
<evidence type="ECO:0000259" key="2">
    <source>
        <dbReference type="Pfam" id="PF20241"/>
    </source>
</evidence>
<accession>A0A5J9VFL9</accession>
<dbReference type="PANTHER" id="PTHR33065">
    <property type="entry name" value="OS07G0486400 PROTEIN"/>
    <property type="match status" value="1"/>
</dbReference>
<protein>
    <recommendedName>
        <fullName evidence="2">DUF6598 domain-containing protein</fullName>
    </recommendedName>
</protein>
<reference evidence="3 4" key="1">
    <citation type="journal article" date="2019" name="Sci. Rep.">
        <title>A high-quality genome of Eragrostis curvula grass provides insights into Poaceae evolution and supports new strategies to enhance forage quality.</title>
        <authorList>
            <person name="Carballo J."/>
            <person name="Santos B.A.C.M."/>
            <person name="Zappacosta D."/>
            <person name="Garbus I."/>
            <person name="Selva J.P."/>
            <person name="Gallo C.A."/>
            <person name="Diaz A."/>
            <person name="Albertini E."/>
            <person name="Caccamo M."/>
            <person name="Echenique V."/>
        </authorList>
    </citation>
    <scope>NUCLEOTIDE SEQUENCE [LARGE SCALE GENOMIC DNA]</scope>
    <source>
        <strain evidence="4">cv. Victoria</strain>
        <tissue evidence="3">Leaf</tissue>
    </source>
</reference>
<organism evidence="3 4">
    <name type="scientific">Eragrostis curvula</name>
    <name type="common">weeping love grass</name>
    <dbReference type="NCBI Taxonomy" id="38414"/>
    <lineage>
        <taxon>Eukaryota</taxon>
        <taxon>Viridiplantae</taxon>
        <taxon>Streptophyta</taxon>
        <taxon>Embryophyta</taxon>
        <taxon>Tracheophyta</taxon>
        <taxon>Spermatophyta</taxon>
        <taxon>Magnoliopsida</taxon>
        <taxon>Liliopsida</taxon>
        <taxon>Poales</taxon>
        <taxon>Poaceae</taxon>
        <taxon>PACMAD clade</taxon>
        <taxon>Chloridoideae</taxon>
        <taxon>Eragrostideae</taxon>
        <taxon>Eragrostidinae</taxon>
        <taxon>Eragrostis</taxon>
    </lineage>
</organism>
<evidence type="ECO:0000256" key="1">
    <source>
        <dbReference type="SAM" id="MobiDB-lite"/>
    </source>
</evidence>
<feature type="domain" description="DUF6598" evidence="2">
    <location>
        <begin position="139"/>
        <end position="328"/>
    </location>
</feature>
<dbReference type="EMBL" id="RWGY01000009">
    <property type="protein sequence ID" value="TVU34241.1"/>
    <property type="molecule type" value="Genomic_DNA"/>
</dbReference>
<comment type="caution">
    <text evidence="3">The sequence shown here is derived from an EMBL/GenBank/DDBJ whole genome shotgun (WGS) entry which is preliminary data.</text>
</comment>
<evidence type="ECO:0000313" key="3">
    <source>
        <dbReference type="EMBL" id="TVU34241.1"/>
    </source>
</evidence>
<proteinExistence type="predicted"/>
<sequence>MEEVHEENGCGDDDDEEEGEEEEDNDDHSEEWDEDDEPCNPYIRYLDPPVSRCTMGAMHTIDEARKIVDTAYERQYKLNGEWCDLVDNNVNPRPLGPLFVLPKITTYCASGDECYHLEYWTEITSETSPAHPYFTHCGMMQVFSLILSSPLAHQVNIYGTFAVRDAWEPLRNYLFKRSRDGPATISPGCSFLPLCSPSRGIYVLQHFLIDIDLWIKEEGDASADKPLVCGYVEMDTSAAGFERKLGGRFQGDCYGLDMHFTYMGDSIETAIEVIAEAEHPSEVKMIALTSGYDYEIALYDGTFSGTGVMFKHFVAVKKLEQLHVLMKLDGSLYKWTFQAGVGVIVAPEHPISGFARFLVMNVSFRTRGKAASAWQWSCICNNIRVAVICP</sequence>
<dbReference type="Proteomes" id="UP000324897">
    <property type="component" value="Unassembled WGS sequence"/>
</dbReference>
<keyword evidence="4" id="KW-1185">Reference proteome</keyword>
<evidence type="ECO:0000313" key="4">
    <source>
        <dbReference type="Proteomes" id="UP000324897"/>
    </source>
</evidence>
<name>A0A5J9VFL9_9POAL</name>
<feature type="compositionally biased region" description="Acidic residues" evidence="1">
    <location>
        <begin position="1"/>
        <end position="38"/>
    </location>
</feature>
<dbReference type="AlphaFoldDB" id="A0A5J9VFL9"/>
<feature type="region of interest" description="Disordered" evidence="1">
    <location>
        <begin position="1"/>
        <end position="40"/>
    </location>
</feature>